<name>A0A6J6F0G8_9ZZZZ</name>
<protein>
    <submittedName>
        <fullName evidence="1">Unannotated protein</fullName>
    </submittedName>
</protein>
<proteinExistence type="predicted"/>
<dbReference type="InterPro" id="IPR047880">
    <property type="entry name" value="MafI-like"/>
</dbReference>
<dbReference type="NCBIfam" id="NF033691">
    <property type="entry name" value="immunity_MafI"/>
    <property type="match status" value="1"/>
</dbReference>
<sequence>MTFGASVADRLTDDQRSWFAEFIAAGEYGIALEMLADWLSEADAPVFPAERTEAAALSKSMGNEERVVGPLNLCPDHPG</sequence>
<reference evidence="1" key="1">
    <citation type="submission" date="2020-05" db="EMBL/GenBank/DDBJ databases">
        <authorList>
            <person name="Chiriac C."/>
            <person name="Salcher M."/>
            <person name="Ghai R."/>
            <person name="Kavagutti S V."/>
        </authorList>
    </citation>
    <scope>NUCLEOTIDE SEQUENCE</scope>
</reference>
<gene>
    <name evidence="1" type="ORF">UFOPK1493_03028</name>
</gene>
<accession>A0A6J6F0G8</accession>
<dbReference type="AlphaFoldDB" id="A0A6J6F0G8"/>
<dbReference type="EMBL" id="CAEZSR010000149">
    <property type="protein sequence ID" value="CAB4580414.1"/>
    <property type="molecule type" value="Genomic_DNA"/>
</dbReference>
<organism evidence="1">
    <name type="scientific">freshwater metagenome</name>
    <dbReference type="NCBI Taxonomy" id="449393"/>
    <lineage>
        <taxon>unclassified sequences</taxon>
        <taxon>metagenomes</taxon>
        <taxon>ecological metagenomes</taxon>
    </lineage>
</organism>
<evidence type="ECO:0000313" key="1">
    <source>
        <dbReference type="EMBL" id="CAB4580414.1"/>
    </source>
</evidence>